<dbReference type="AlphaFoldDB" id="A0A9X9M5G4"/>
<feature type="region of interest" description="Disordered" evidence="1">
    <location>
        <begin position="102"/>
        <end position="140"/>
    </location>
</feature>
<comment type="caution">
    <text evidence="2">The sequence shown here is derived from an EMBL/GenBank/DDBJ whole genome shotgun (WGS) entry which is preliminary data.</text>
</comment>
<keyword evidence="3" id="KW-1185">Reference proteome</keyword>
<sequence length="169" mass="18293">RTGQAAEDASSRPKPLPLRRRERACPELSVPTSTPSGVTVPAIRGQPGGHQDGGAPFPLGAYHPGPARSREISSAERLTCEVARFPAARDARLRNRAGAFVEGKRSPGNRRLRRDTCCSGSLSTQSGAFRRRPSQGRWDWDADREGSLLCRSPLYLGPRQSGVFSQSAD</sequence>
<protein>
    <submittedName>
        <fullName evidence="2">Uncharacterized protein</fullName>
    </submittedName>
</protein>
<evidence type="ECO:0000313" key="2">
    <source>
        <dbReference type="EMBL" id="VCX37147.1"/>
    </source>
</evidence>
<feature type="non-terminal residue" evidence="2">
    <location>
        <position position="1"/>
    </location>
</feature>
<evidence type="ECO:0000313" key="3">
    <source>
        <dbReference type="Proteomes" id="UP000269945"/>
    </source>
</evidence>
<evidence type="ECO:0000256" key="1">
    <source>
        <dbReference type="SAM" id="MobiDB-lite"/>
    </source>
</evidence>
<accession>A0A9X9M5G4</accession>
<dbReference type="EMBL" id="CYRY02043044">
    <property type="protein sequence ID" value="VCX37147.1"/>
    <property type="molecule type" value="Genomic_DNA"/>
</dbReference>
<organism evidence="2 3">
    <name type="scientific">Gulo gulo</name>
    <name type="common">Wolverine</name>
    <name type="synonym">Gluton</name>
    <dbReference type="NCBI Taxonomy" id="48420"/>
    <lineage>
        <taxon>Eukaryota</taxon>
        <taxon>Metazoa</taxon>
        <taxon>Chordata</taxon>
        <taxon>Craniata</taxon>
        <taxon>Vertebrata</taxon>
        <taxon>Euteleostomi</taxon>
        <taxon>Mammalia</taxon>
        <taxon>Eutheria</taxon>
        <taxon>Laurasiatheria</taxon>
        <taxon>Carnivora</taxon>
        <taxon>Caniformia</taxon>
        <taxon>Musteloidea</taxon>
        <taxon>Mustelidae</taxon>
        <taxon>Guloninae</taxon>
        <taxon>Gulo</taxon>
    </lineage>
</organism>
<name>A0A9X9M5G4_GULGU</name>
<proteinExistence type="predicted"/>
<feature type="region of interest" description="Disordered" evidence="1">
    <location>
        <begin position="1"/>
        <end position="70"/>
    </location>
</feature>
<feature type="compositionally biased region" description="Polar residues" evidence="1">
    <location>
        <begin position="118"/>
        <end position="127"/>
    </location>
</feature>
<reference evidence="2 3" key="1">
    <citation type="submission" date="2018-10" db="EMBL/GenBank/DDBJ databases">
        <authorList>
            <person name="Ekblom R."/>
            <person name="Jareborg N."/>
        </authorList>
    </citation>
    <scope>NUCLEOTIDE SEQUENCE [LARGE SCALE GENOMIC DNA]</scope>
    <source>
        <tissue evidence="2">Muscle</tissue>
    </source>
</reference>
<dbReference type="Proteomes" id="UP000269945">
    <property type="component" value="Unassembled WGS sequence"/>
</dbReference>
<gene>
    <name evidence="2" type="ORF">BN2614_LOCUS2</name>
</gene>